<evidence type="ECO:0000313" key="1">
    <source>
        <dbReference type="EMBL" id="XDU96233.1"/>
    </source>
</evidence>
<dbReference type="InterPro" id="IPR015943">
    <property type="entry name" value="WD40/YVTN_repeat-like_dom_sf"/>
</dbReference>
<dbReference type="CDD" id="cd15482">
    <property type="entry name" value="Sialidase_non-viral"/>
    <property type="match status" value="1"/>
</dbReference>
<reference evidence="1" key="1">
    <citation type="submission" date="2024-07" db="EMBL/GenBank/DDBJ databases">
        <authorList>
            <person name="Biller S.J."/>
        </authorList>
    </citation>
    <scope>NUCLEOTIDE SEQUENCE</scope>
    <source>
        <strain evidence="1">WC2409</strain>
    </source>
</reference>
<gene>
    <name evidence="1" type="ORF">AB3G34_03790</name>
</gene>
<dbReference type="PANTHER" id="PTHR47199">
    <property type="entry name" value="PHOTOSYSTEM II STABILITY/ASSEMBLY FACTOR HCF136, CHLOROPLASTIC"/>
    <property type="match status" value="1"/>
</dbReference>
<organism evidence="1">
    <name type="scientific">Flavobacterium sp. WC2409</name>
    <dbReference type="NCBI Taxonomy" id="3234139"/>
    <lineage>
        <taxon>Bacteria</taxon>
        <taxon>Pseudomonadati</taxon>
        <taxon>Bacteroidota</taxon>
        <taxon>Flavobacteriia</taxon>
        <taxon>Flavobacteriales</taxon>
        <taxon>Flavobacteriaceae</taxon>
        <taxon>Flavobacterium</taxon>
    </lineage>
</organism>
<dbReference type="PANTHER" id="PTHR47199:SF2">
    <property type="entry name" value="PHOTOSYSTEM II STABILITY_ASSEMBLY FACTOR HCF136, CHLOROPLASTIC"/>
    <property type="match status" value="1"/>
</dbReference>
<name>A0AB39W587_9FLAO</name>
<protein>
    <submittedName>
        <fullName evidence="1">Oxidoreductase</fullName>
    </submittedName>
</protein>
<sequence length="350" mass="39099">MFLLLNSCKTVGYDIESKDKTIYTSIKIDTLFQDNISIRSVIIDANKIWYSANNSRFGFYDLKKKAKFEKKITNDSLMLEFRSGAQTQKNIFLLTVSNPALLYKVSKTELKTTLVYQENHEKVFYDSMQFWNNQEGIAIGDPIDDCLSIIITRDGGNTWSKLNCNQLPNVAEGEAAFAASNTNIVIKGNATWIVTGGKKARVLFSNDKGLSWKIYETPIVQGKAMAGIFTADFYDSKNGFISGGDYESLNQNYGNKSRTSDGGKTWNLVAENQGFGYASCIQYVPHSKGKSLVSVGASGIYYSYDSGNSWKQLASDPSLFTIRFIDNHTAIAAGKDKMIRIKFIKKNPKQ</sequence>
<dbReference type="SUPFAM" id="SSF50939">
    <property type="entry name" value="Sialidases"/>
    <property type="match status" value="1"/>
</dbReference>
<dbReference type="Gene3D" id="2.130.10.10">
    <property type="entry name" value="YVTN repeat-like/Quinoprotein amine dehydrogenase"/>
    <property type="match status" value="1"/>
</dbReference>
<dbReference type="EMBL" id="CP165625">
    <property type="protein sequence ID" value="XDU96233.1"/>
    <property type="molecule type" value="Genomic_DNA"/>
</dbReference>
<accession>A0AB39W587</accession>
<dbReference type="RefSeq" id="WP_369753497.1">
    <property type="nucleotide sequence ID" value="NZ_CP165625.1"/>
</dbReference>
<dbReference type="AlphaFoldDB" id="A0AB39W587"/>
<proteinExistence type="predicted"/>
<dbReference type="InterPro" id="IPR036278">
    <property type="entry name" value="Sialidase_sf"/>
</dbReference>